<proteinExistence type="predicted"/>
<dbReference type="EMBL" id="OU503050">
    <property type="protein sequence ID" value="CAI9778075.1"/>
    <property type="molecule type" value="Genomic_DNA"/>
</dbReference>
<keyword evidence="1" id="KW-0472">Membrane</keyword>
<keyword evidence="1" id="KW-1133">Transmembrane helix</keyword>
<dbReference type="InterPro" id="IPR045136">
    <property type="entry name" value="Iah1-like"/>
</dbReference>
<name>A0AAD2E842_9LAMI</name>
<evidence type="ECO:0000313" key="3">
    <source>
        <dbReference type="Proteomes" id="UP000834106"/>
    </source>
</evidence>
<dbReference type="InterPro" id="IPR036514">
    <property type="entry name" value="SGNH_hydro_sf"/>
</dbReference>
<dbReference type="AlphaFoldDB" id="A0AAD2E842"/>
<sequence>MCYYVFRPQIVLFEDSITEQSFRLGGWGAALADTYSRKVRFVQKLIWIKPNGVSVIIVGRREQSFRLGGWGAALADTYSRKAYVVVRGYGGYNTRWVLFLLNHLYPMGSATPPVATTIFLGLMMRLFWGELVKGNMCILKNTRKILGTEQIVTRLVNYALAVSGYLIFLVII</sequence>
<keyword evidence="3" id="KW-1185">Reference proteome</keyword>
<accession>A0AAD2E842</accession>
<evidence type="ECO:0000313" key="2">
    <source>
        <dbReference type="EMBL" id="CAI9778075.1"/>
    </source>
</evidence>
<feature type="transmembrane region" description="Helical" evidence="1">
    <location>
        <begin position="151"/>
        <end position="171"/>
    </location>
</feature>
<organism evidence="2 3">
    <name type="scientific">Fraxinus pennsylvanica</name>
    <dbReference type="NCBI Taxonomy" id="56036"/>
    <lineage>
        <taxon>Eukaryota</taxon>
        <taxon>Viridiplantae</taxon>
        <taxon>Streptophyta</taxon>
        <taxon>Embryophyta</taxon>
        <taxon>Tracheophyta</taxon>
        <taxon>Spermatophyta</taxon>
        <taxon>Magnoliopsida</taxon>
        <taxon>eudicotyledons</taxon>
        <taxon>Gunneridae</taxon>
        <taxon>Pentapetalae</taxon>
        <taxon>asterids</taxon>
        <taxon>lamiids</taxon>
        <taxon>Lamiales</taxon>
        <taxon>Oleaceae</taxon>
        <taxon>Oleeae</taxon>
        <taxon>Fraxinus</taxon>
    </lineage>
</organism>
<dbReference type="Proteomes" id="UP000834106">
    <property type="component" value="Chromosome 15"/>
</dbReference>
<evidence type="ECO:0000256" key="1">
    <source>
        <dbReference type="SAM" id="Phobius"/>
    </source>
</evidence>
<keyword evidence="1" id="KW-0812">Transmembrane</keyword>
<reference evidence="2" key="1">
    <citation type="submission" date="2023-05" db="EMBL/GenBank/DDBJ databases">
        <authorList>
            <person name="Huff M."/>
        </authorList>
    </citation>
    <scope>NUCLEOTIDE SEQUENCE</scope>
</reference>
<feature type="transmembrane region" description="Helical" evidence="1">
    <location>
        <begin position="110"/>
        <end position="131"/>
    </location>
</feature>
<protein>
    <submittedName>
        <fullName evidence="2">Uncharacterized protein</fullName>
    </submittedName>
</protein>
<dbReference type="PANTHER" id="PTHR14209:SF36">
    <property type="entry name" value="GDSL-LIKE LIPASE_ACYLHYDROLASE FAMILY PROTEIN, EXPRESSED"/>
    <property type="match status" value="1"/>
</dbReference>
<dbReference type="Gene3D" id="3.40.50.1110">
    <property type="entry name" value="SGNH hydrolase"/>
    <property type="match status" value="2"/>
</dbReference>
<gene>
    <name evidence="2" type="ORF">FPE_LOCUS25505</name>
</gene>
<dbReference type="PANTHER" id="PTHR14209">
    <property type="entry name" value="ISOAMYL ACETATE-HYDROLYZING ESTERASE 1"/>
    <property type="match status" value="1"/>
</dbReference>